<comment type="caution">
    <text evidence="2">The sequence shown here is derived from an EMBL/GenBank/DDBJ whole genome shotgun (WGS) entry which is preliminary data.</text>
</comment>
<evidence type="ECO:0000313" key="3">
    <source>
        <dbReference type="Proteomes" id="UP000319160"/>
    </source>
</evidence>
<evidence type="ECO:0000256" key="1">
    <source>
        <dbReference type="SAM" id="MobiDB-lite"/>
    </source>
</evidence>
<gene>
    <name evidence="2" type="ORF">FHL15_011393</name>
</gene>
<name>A0A553HIC3_9PEZI</name>
<dbReference type="EMBL" id="VFLP01000141">
    <property type="protein sequence ID" value="TRX87711.1"/>
    <property type="molecule type" value="Genomic_DNA"/>
</dbReference>
<organism evidence="2 3">
    <name type="scientific">Xylaria flabelliformis</name>
    <dbReference type="NCBI Taxonomy" id="2512241"/>
    <lineage>
        <taxon>Eukaryota</taxon>
        <taxon>Fungi</taxon>
        <taxon>Dikarya</taxon>
        <taxon>Ascomycota</taxon>
        <taxon>Pezizomycotina</taxon>
        <taxon>Sordariomycetes</taxon>
        <taxon>Xylariomycetidae</taxon>
        <taxon>Xylariales</taxon>
        <taxon>Xylariaceae</taxon>
        <taxon>Xylaria</taxon>
    </lineage>
</organism>
<keyword evidence="3" id="KW-1185">Reference proteome</keyword>
<accession>A0A553HIC3</accession>
<evidence type="ECO:0000313" key="2">
    <source>
        <dbReference type="EMBL" id="TRX87711.1"/>
    </source>
</evidence>
<reference evidence="3" key="1">
    <citation type="submission" date="2019-06" db="EMBL/GenBank/DDBJ databases">
        <title>Draft genome sequence of the griseofulvin-producing fungus Xylaria cubensis strain G536.</title>
        <authorList>
            <person name="Mead M.E."/>
            <person name="Raja H.A."/>
            <person name="Steenwyk J.L."/>
            <person name="Knowles S.L."/>
            <person name="Oberlies N.H."/>
            <person name="Rokas A."/>
        </authorList>
    </citation>
    <scope>NUCLEOTIDE SEQUENCE [LARGE SCALE GENOMIC DNA]</scope>
    <source>
        <strain evidence="3">G536</strain>
    </source>
</reference>
<dbReference type="Proteomes" id="UP000319160">
    <property type="component" value="Unassembled WGS sequence"/>
</dbReference>
<sequence length="111" mass="12289">MLRKTIQTYDSTDHGKPSSKTLDRTSTIKAAYWSDSNYAPVRVWTSTGLGDGLVPCADQYGFKPRTSTTFEPVQPWAPYQSEAVLVRAETSTAVDPAPVPPRTTECFAERM</sequence>
<dbReference type="AlphaFoldDB" id="A0A553HIC3"/>
<proteinExistence type="predicted"/>
<feature type="region of interest" description="Disordered" evidence="1">
    <location>
        <begin position="1"/>
        <end position="22"/>
    </location>
</feature>
<protein>
    <submittedName>
        <fullName evidence="2">Uncharacterized protein</fullName>
    </submittedName>
</protein>
<feature type="compositionally biased region" description="Polar residues" evidence="1">
    <location>
        <begin position="1"/>
        <end position="10"/>
    </location>
</feature>